<gene>
    <name evidence="1" type="ORF">D2V07_16615</name>
</gene>
<proteinExistence type="predicted"/>
<organism evidence="1 2">
    <name type="scientific">Aurantiacibacter zhengii</name>
    <dbReference type="NCBI Taxonomy" id="2307003"/>
    <lineage>
        <taxon>Bacteria</taxon>
        <taxon>Pseudomonadati</taxon>
        <taxon>Pseudomonadota</taxon>
        <taxon>Alphaproteobacteria</taxon>
        <taxon>Sphingomonadales</taxon>
        <taxon>Erythrobacteraceae</taxon>
        <taxon>Aurantiacibacter</taxon>
    </lineage>
</organism>
<comment type="caution">
    <text evidence="1">The sequence shown here is derived from an EMBL/GenBank/DDBJ whole genome shotgun (WGS) entry which is preliminary data.</text>
</comment>
<evidence type="ECO:0000313" key="2">
    <source>
        <dbReference type="Proteomes" id="UP000286576"/>
    </source>
</evidence>
<keyword evidence="2" id="KW-1185">Reference proteome</keyword>
<dbReference type="Proteomes" id="UP000286576">
    <property type="component" value="Unassembled WGS sequence"/>
</dbReference>
<protein>
    <submittedName>
        <fullName evidence="1">Uncharacterized protein</fullName>
    </submittedName>
</protein>
<dbReference type="EMBL" id="QXFL01000010">
    <property type="protein sequence ID" value="RIV83409.1"/>
    <property type="molecule type" value="Genomic_DNA"/>
</dbReference>
<sequence length="134" mass="15205">MISAVSVRQDGWAQRGGIDRVITLASGRVYTVDEKVRMNDWPDILLERWSDAQRGKPGWIQKPLACDFIAYAFAPSRRCYLLPVAPLQRAWRLNGRHWIEQYGERFAMNPGYRSSNVPVPIETLMGAIAAAMVL</sequence>
<evidence type="ECO:0000313" key="1">
    <source>
        <dbReference type="EMBL" id="RIV83409.1"/>
    </source>
</evidence>
<dbReference type="OrthoDB" id="7563423at2"/>
<reference evidence="1 2" key="1">
    <citation type="submission" date="2018-08" db="EMBL/GenBank/DDBJ databases">
        <title>Erythrobacter zhengii sp.nov., a bacterium isolated from deep-sea sediment.</title>
        <authorList>
            <person name="Fang C."/>
            <person name="Wu Y.-H."/>
            <person name="Sun C."/>
            <person name="Wang H."/>
            <person name="Cheng H."/>
            <person name="Meng F.-X."/>
            <person name="Wang C.-S."/>
            <person name="Xu X.-W."/>
        </authorList>
    </citation>
    <scope>NUCLEOTIDE SEQUENCE [LARGE SCALE GENOMIC DNA]</scope>
    <source>
        <strain evidence="1 2">V18</strain>
    </source>
</reference>
<name>A0A418NNR2_9SPHN</name>
<dbReference type="AlphaFoldDB" id="A0A418NNR2"/>
<accession>A0A418NNR2</accession>